<dbReference type="Pfam" id="PF09557">
    <property type="entry name" value="DUF2382"/>
    <property type="match status" value="1"/>
</dbReference>
<dbReference type="InterPro" id="IPR052967">
    <property type="entry name" value="Stress_Response_Assoc"/>
</dbReference>
<proteinExistence type="predicted"/>
<dbReference type="PANTHER" id="PTHR38463">
    <property type="entry name" value="STRESS RESPONSE PROTEIN YSNF"/>
    <property type="match status" value="1"/>
</dbReference>
<evidence type="ECO:0000259" key="3">
    <source>
        <dbReference type="Pfam" id="PF09557"/>
    </source>
</evidence>
<dbReference type="RefSeq" id="WP_184786837.1">
    <property type="nucleotide sequence ID" value="NZ_BONT01000013.1"/>
</dbReference>
<keyword evidence="5" id="KW-1185">Reference proteome</keyword>
<dbReference type="EMBL" id="JACHGT010000003">
    <property type="protein sequence ID" value="MBB6033994.1"/>
    <property type="molecule type" value="Genomic_DNA"/>
</dbReference>
<evidence type="ECO:0000313" key="4">
    <source>
        <dbReference type="EMBL" id="MBB6033994.1"/>
    </source>
</evidence>
<gene>
    <name evidence="4" type="ORF">HNR73_001844</name>
</gene>
<protein>
    <submittedName>
        <fullName evidence="4">Uncharacterized protein (TIGR02271 family)</fullName>
    </submittedName>
</protein>
<dbReference type="SUPFAM" id="SSF50346">
    <property type="entry name" value="PRC-barrel domain"/>
    <property type="match status" value="1"/>
</dbReference>
<dbReference type="InterPro" id="IPR011033">
    <property type="entry name" value="PRC_barrel-like_sf"/>
</dbReference>
<dbReference type="InterPro" id="IPR027275">
    <property type="entry name" value="PRC-brl_dom"/>
</dbReference>
<name>A0A841FDU7_9ACTN</name>
<reference evidence="4 5" key="1">
    <citation type="submission" date="2020-08" db="EMBL/GenBank/DDBJ databases">
        <title>Genomic Encyclopedia of Type Strains, Phase IV (KMG-IV): sequencing the most valuable type-strain genomes for metagenomic binning, comparative biology and taxonomic classification.</title>
        <authorList>
            <person name="Goeker M."/>
        </authorList>
    </citation>
    <scope>NUCLEOTIDE SEQUENCE [LARGE SCALE GENOMIC DNA]</scope>
    <source>
        <strain evidence="4 5">YIM 65646</strain>
    </source>
</reference>
<dbReference type="PANTHER" id="PTHR38463:SF1">
    <property type="entry name" value="STRESS RESPONSE PROTEIN YSNF"/>
    <property type="match status" value="1"/>
</dbReference>
<comment type="caution">
    <text evidence="4">The sequence shown here is derived from an EMBL/GenBank/DDBJ whole genome shotgun (WGS) entry which is preliminary data.</text>
</comment>
<sequence>MIGQAQLAQLHDATVYDSAGEKIGGVKQVFVDDATGDPVVASVHTGFFGMSESFVPVHDGDLSDDGRVRLSVDKDKVRDAPRLEPSGDGDDVHLSNEQLGELYAYYNLPYGGGRRGYDRADMQDTGQPMAGQNTAQGRAEVPGTEAQDAAMAGMAGSVAGGAADTDSPEVTRYEEQLHVGTERVESGRVRLRKYVVTENVTKTVPVRHEEVRVERVPVEGTAGGEHEFTDETIEATTYAERPVVETEAVPVEKVRLEKDVRTTDQEVTGEVRHEEIDVDDGRRES</sequence>
<feature type="domain" description="PRC-barrel" evidence="2">
    <location>
        <begin position="8"/>
        <end position="75"/>
    </location>
</feature>
<dbReference type="Gene3D" id="2.30.30.240">
    <property type="entry name" value="PRC-barrel domain"/>
    <property type="match status" value="1"/>
</dbReference>
<accession>A0A841FDU7</accession>
<evidence type="ECO:0000256" key="1">
    <source>
        <dbReference type="SAM" id="MobiDB-lite"/>
    </source>
</evidence>
<evidence type="ECO:0000259" key="2">
    <source>
        <dbReference type="Pfam" id="PF05239"/>
    </source>
</evidence>
<dbReference type="Pfam" id="PF05239">
    <property type="entry name" value="PRC"/>
    <property type="match status" value="1"/>
</dbReference>
<feature type="region of interest" description="Disordered" evidence="1">
    <location>
        <begin position="265"/>
        <end position="285"/>
    </location>
</feature>
<dbReference type="Proteomes" id="UP000548476">
    <property type="component" value="Unassembled WGS sequence"/>
</dbReference>
<organism evidence="4 5">
    <name type="scientific">Phytomonospora endophytica</name>
    <dbReference type="NCBI Taxonomy" id="714109"/>
    <lineage>
        <taxon>Bacteria</taxon>
        <taxon>Bacillati</taxon>
        <taxon>Actinomycetota</taxon>
        <taxon>Actinomycetes</taxon>
        <taxon>Micromonosporales</taxon>
        <taxon>Micromonosporaceae</taxon>
        <taxon>Phytomonospora</taxon>
    </lineage>
</organism>
<feature type="domain" description="DUF2382" evidence="3">
    <location>
        <begin position="171"/>
        <end position="278"/>
    </location>
</feature>
<evidence type="ECO:0000313" key="5">
    <source>
        <dbReference type="Proteomes" id="UP000548476"/>
    </source>
</evidence>
<dbReference type="AlphaFoldDB" id="A0A841FDU7"/>
<dbReference type="InterPro" id="IPR019060">
    <property type="entry name" value="DUF2382"/>
</dbReference>